<sequence length="312" mass="33494">MKLGILFSGQGAQYSGMGLDFYAQDQLFAQKIDEASQITGLDLVKIFKNENAELDQTLNVQPALVAMSLGIYAMLKRDFPDLPVVGMTGLSLGEYSALHASGMLSFADTMAVLKDRAQYMQADADAKESMMFALLGPDVTLVEQICAEISTPEEPVAIANYNSKKQVVIGGSPVAVTAASEQLQNAGAAKKVVPLKVSGAFHTPLFQNSSQKLAQRFEGVTFNEPSVTVMSNTTAQPLKAVEAAQVMAKQVCQPTHFADCAAGLITAGADTFLEIGPGQTLVKFAKVVDRKAQRFNIEKMEDYKAFCEAMRG</sequence>
<evidence type="ECO:0000259" key="6">
    <source>
        <dbReference type="SMART" id="SM00827"/>
    </source>
</evidence>
<feature type="active site" evidence="5">
    <location>
        <position position="91"/>
    </location>
</feature>
<dbReference type="STRING" id="1423740.FC36_GL000833"/>
<dbReference type="AlphaFoldDB" id="A0A0R1TN30"/>
<dbReference type="InterPro" id="IPR050858">
    <property type="entry name" value="Mal-CoA-ACP_Trans/PKS_FabD"/>
</dbReference>
<evidence type="ECO:0000313" key="7">
    <source>
        <dbReference type="EMBL" id="KRL82860.1"/>
    </source>
</evidence>
<dbReference type="GO" id="GO:0006633">
    <property type="term" value="P:fatty acid biosynthetic process"/>
    <property type="evidence" value="ECO:0007669"/>
    <property type="project" value="TreeGrafter"/>
</dbReference>
<dbReference type="SMART" id="SM00827">
    <property type="entry name" value="PKS_AT"/>
    <property type="match status" value="1"/>
</dbReference>
<evidence type="ECO:0000256" key="1">
    <source>
        <dbReference type="ARBA" id="ARBA00022679"/>
    </source>
</evidence>
<dbReference type="InterPro" id="IPR016035">
    <property type="entry name" value="Acyl_Trfase/lysoPLipase"/>
</dbReference>
<dbReference type="InterPro" id="IPR016036">
    <property type="entry name" value="Malonyl_transacylase_ACP-bd"/>
</dbReference>
<dbReference type="GO" id="GO:0005829">
    <property type="term" value="C:cytosol"/>
    <property type="evidence" value="ECO:0007669"/>
    <property type="project" value="TreeGrafter"/>
</dbReference>
<reference evidence="7 8" key="1">
    <citation type="journal article" date="2015" name="Genome Announc.">
        <title>Expanding the biotechnology potential of lactobacilli through comparative genomics of 213 strains and associated genera.</title>
        <authorList>
            <person name="Sun Z."/>
            <person name="Harris H.M."/>
            <person name="McCann A."/>
            <person name="Guo C."/>
            <person name="Argimon S."/>
            <person name="Zhang W."/>
            <person name="Yang X."/>
            <person name="Jeffery I.B."/>
            <person name="Cooney J.C."/>
            <person name="Kagawa T.F."/>
            <person name="Liu W."/>
            <person name="Song Y."/>
            <person name="Salvetti E."/>
            <person name="Wrobel A."/>
            <person name="Rasinkangas P."/>
            <person name="Parkhill J."/>
            <person name="Rea M.C."/>
            <person name="O'Sullivan O."/>
            <person name="Ritari J."/>
            <person name="Douillard F.P."/>
            <person name="Paul Ross R."/>
            <person name="Yang R."/>
            <person name="Briner A.E."/>
            <person name="Felis G.E."/>
            <person name="de Vos W.M."/>
            <person name="Barrangou R."/>
            <person name="Klaenhammer T.R."/>
            <person name="Caufield P.W."/>
            <person name="Cui Y."/>
            <person name="Zhang H."/>
            <person name="O'Toole P.W."/>
        </authorList>
    </citation>
    <scope>NUCLEOTIDE SEQUENCE [LARGE SCALE GENOMIC DNA]</scope>
    <source>
        <strain evidence="7 8">DSM 15833</strain>
    </source>
</reference>
<dbReference type="Proteomes" id="UP000051048">
    <property type="component" value="Unassembled WGS sequence"/>
</dbReference>
<organism evidence="7 8">
    <name type="scientific">Ligilactobacillus equi DSM 15833 = JCM 10991</name>
    <dbReference type="NCBI Taxonomy" id="1423740"/>
    <lineage>
        <taxon>Bacteria</taxon>
        <taxon>Bacillati</taxon>
        <taxon>Bacillota</taxon>
        <taxon>Bacilli</taxon>
        <taxon>Lactobacillales</taxon>
        <taxon>Lactobacillaceae</taxon>
        <taxon>Ligilactobacillus</taxon>
    </lineage>
</organism>
<dbReference type="EC" id="2.3.1.39" evidence="4"/>
<dbReference type="SUPFAM" id="SSF55048">
    <property type="entry name" value="Probable ACP-binding domain of malonyl-CoA ACP transacylase"/>
    <property type="match status" value="1"/>
</dbReference>
<dbReference type="GO" id="GO:0004314">
    <property type="term" value="F:[acyl-carrier-protein] S-malonyltransferase activity"/>
    <property type="evidence" value="ECO:0007669"/>
    <property type="project" value="UniProtKB-EC"/>
</dbReference>
<evidence type="ECO:0000256" key="2">
    <source>
        <dbReference type="ARBA" id="ARBA00023315"/>
    </source>
</evidence>
<feature type="active site" evidence="5">
    <location>
        <position position="202"/>
    </location>
</feature>
<evidence type="ECO:0000256" key="3">
    <source>
        <dbReference type="ARBA" id="ARBA00048462"/>
    </source>
</evidence>
<name>A0A0R1TN30_9LACO</name>
<dbReference type="PATRIC" id="fig|1423740.3.peg.883"/>
<dbReference type="EMBL" id="AZFH01000017">
    <property type="protein sequence ID" value="KRL82860.1"/>
    <property type="molecule type" value="Genomic_DNA"/>
</dbReference>
<evidence type="ECO:0000256" key="4">
    <source>
        <dbReference type="PIRNR" id="PIRNR000446"/>
    </source>
</evidence>
<gene>
    <name evidence="7" type="ORF">FC36_GL000833</name>
</gene>
<dbReference type="PIRSF" id="PIRSF000446">
    <property type="entry name" value="Mct"/>
    <property type="match status" value="1"/>
</dbReference>
<evidence type="ECO:0000313" key="8">
    <source>
        <dbReference type="Proteomes" id="UP000051048"/>
    </source>
</evidence>
<protein>
    <recommendedName>
        <fullName evidence="4">Malonyl CoA-acyl carrier protein transacylase</fullName>
        <ecNumber evidence="4">2.3.1.39</ecNumber>
    </recommendedName>
</protein>
<keyword evidence="1 4" id="KW-0808">Transferase</keyword>
<dbReference type="Pfam" id="PF00698">
    <property type="entry name" value="Acyl_transf_1"/>
    <property type="match status" value="1"/>
</dbReference>
<dbReference type="RefSeq" id="WP_023860567.1">
    <property type="nucleotide sequence ID" value="NZ_AZFH01000017.1"/>
</dbReference>
<proteinExistence type="inferred from homology"/>
<keyword evidence="2 4" id="KW-0012">Acyltransferase</keyword>
<comment type="similarity">
    <text evidence="4">Belongs to the fabD family.</text>
</comment>
<dbReference type="Gene3D" id="3.40.366.10">
    <property type="entry name" value="Malonyl-Coenzyme A Acyl Carrier Protein, domain 2"/>
    <property type="match status" value="1"/>
</dbReference>
<comment type="caution">
    <text evidence="7">The sequence shown here is derived from an EMBL/GenBank/DDBJ whole genome shotgun (WGS) entry which is preliminary data.</text>
</comment>
<evidence type="ECO:0000256" key="5">
    <source>
        <dbReference type="PIRSR" id="PIRSR000446-1"/>
    </source>
</evidence>
<dbReference type="SUPFAM" id="SSF52151">
    <property type="entry name" value="FabD/lysophospholipase-like"/>
    <property type="match status" value="1"/>
</dbReference>
<dbReference type="Gene3D" id="3.30.70.250">
    <property type="entry name" value="Malonyl-CoA ACP transacylase, ACP-binding"/>
    <property type="match status" value="1"/>
</dbReference>
<dbReference type="OrthoDB" id="9805460at2"/>
<comment type="catalytic activity">
    <reaction evidence="3 4">
        <text>holo-[ACP] + malonyl-CoA = malonyl-[ACP] + CoA</text>
        <dbReference type="Rhea" id="RHEA:41792"/>
        <dbReference type="Rhea" id="RHEA-COMP:9623"/>
        <dbReference type="Rhea" id="RHEA-COMP:9685"/>
        <dbReference type="ChEBI" id="CHEBI:57287"/>
        <dbReference type="ChEBI" id="CHEBI:57384"/>
        <dbReference type="ChEBI" id="CHEBI:64479"/>
        <dbReference type="ChEBI" id="CHEBI:78449"/>
        <dbReference type="EC" id="2.3.1.39"/>
    </reaction>
</comment>
<dbReference type="PANTHER" id="PTHR42681">
    <property type="entry name" value="MALONYL-COA-ACYL CARRIER PROTEIN TRANSACYLASE, MITOCHONDRIAL"/>
    <property type="match status" value="1"/>
</dbReference>
<accession>A0A0R1TN30</accession>
<dbReference type="PANTHER" id="PTHR42681:SF1">
    <property type="entry name" value="MALONYL-COA-ACYL CARRIER PROTEIN TRANSACYLASE, MITOCHONDRIAL"/>
    <property type="match status" value="1"/>
</dbReference>
<dbReference type="InterPro" id="IPR024925">
    <property type="entry name" value="Malonyl_CoA-ACP_transAc"/>
</dbReference>
<dbReference type="InterPro" id="IPR014043">
    <property type="entry name" value="Acyl_transferase_dom"/>
</dbReference>
<feature type="domain" description="Malonyl-CoA:ACP transacylase (MAT)" evidence="6">
    <location>
        <begin position="6"/>
        <end position="292"/>
    </location>
</feature>
<dbReference type="InterPro" id="IPR001227">
    <property type="entry name" value="Ac_transferase_dom_sf"/>
</dbReference>